<sequence length="699" mass="77157">MGVAGKDPVGHKIGSYAAKRFPLGQNWYPADVFKQTLCGTFHHFNFYDGAGAEADWNNYFLPSPRFAFLRDDLLPQADPDDVHKCDGVACMEAEITPDEHFYNNPWFPKDVGSSAWEGSQMCTYGPWVWEEAHGNRPEIHPSELYWWKEPWPQSWGGGDIVWMMLLQDDSNRFDREGDYGEPTPRPSWWRPWSKNPRTGQFKIAFTAPPRPSFVFGPLNITINEAFSRNVVTSEDEEARRDSDDGAEHALEYNGTVVVQVRELQARNDDVGVQFVDLCRRPNGWLQGYVALTSKVGRGDRGQEGYHVLNAHIARQSRLLPDVQVSELLGTSLRRSARETVLTKADRASLRRAMVNGRPQLTMDVRVGLIGDGKESEAPVSKIELIEGGSRSTLAHRLTSDLNNRSTAIARGVPVLGGAKLSVLAGAEWREVTVPPFDLAPRRETQKPTVGSEDSSAWMSFLSWAGGRKVEPGGLSLMRAAEWEISVDPQYAPIREGKPSAEDDSPPSEELNSILMSRDAARLKDLFGAEQPFQVQWTFEATNVVTGQSAPVRVGGTGDSEIGITRLPSAIPDNRLNVRFPSKPDGALYELIATATMIDTFGMKGSIQHRVASHVVTGRPGGNLAESLASAAASMADADPDALAKGRLDVSADDKLLENDPRARRARLVRLVALRATEDDHVTVDELRRVVQAAKLLSAQ</sequence>
<dbReference type="AlphaFoldDB" id="A0A0R3KV76"/>
<comment type="caution">
    <text evidence="2">The sequence shown here is derived from an EMBL/GenBank/DDBJ whole genome shotgun (WGS) entry which is preliminary data.</text>
</comment>
<dbReference type="EMBL" id="LLXZ01000182">
    <property type="protein sequence ID" value="KRQ98717.1"/>
    <property type="molecule type" value="Genomic_DNA"/>
</dbReference>
<reference evidence="2 3" key="1">
    <citation type="submission" date="2014-03" db="EMBL/GenBank/DDBJ databases">
        <title>Bradyrhizobium valentinum sp. nov., isolated from effective nodules of Lupinus mariae-josephae, a lupine endemic of basic-lime soils in Eastern Spain.</title>
        <authorList>
            <person name="Duran D."/>
            <person name="Rey L."/>
            <person name="Navarro A."/>
            <person name="Busquets A."/>
            <person name="Imperial J."/>
            <person name="Ruiz-Argueso T."/>
        </authorList>
    </citation>
    <scope>NUCLEOTIDE SEQUENCE [LARGE SCALE GENOMIC DNA]</scope>
    <source>
        <strain evidence="2 3">PAC68</strain>
    </source>
</reference>
<evidence type="ECO:0000313" key="2">
    <source>
        <dbReference type="EMBL" id="KRQ98717.1"/>
    </source>
</evidence>
<accession>A0A0R3KV76</accession>
<gene>
    <name evidence="2" type="ORF">CQ12_38015</name>
</gene>
<name>A0A0R3KV76_9BRAD</name>
<proteinExistence type="predicted"/>
<protein>
    <submittedName>
        <fullName evidence="2">Uncharacterized protein</fullName>
    </submittedName>
</protein>
<dbReference type="Proteomes" id="UP000050863">
    <property type="component" value="Unassembled WGS sequence"/>
</dbReference>
<organism evidence="2 3">
    <name type="scientific">Bradyrhizobium jicamae</name>
    <dbReference type="NCBI Taxonomy" id="280332"/>
    <lineage>
        <taxon>Bacteria</taxon>
        <taxon>Pseudomonadati</taxon>
        <taxon>Pseudomonadota</taxon>
        <taxon>Alphaproteobacteria</taxon>
        <taxon>Hyphomicrobiales</taxon>
        <taxon>Nitrobacteraceae</taxon>
        <taxon>Bradyrhizobium</taxon>
    </lineage>
</organism>
<keyword evidence="3" id="KW-1185">Reference proteome</keyword>
<feature type="region of interest" description="Disordered" evidence="1">
    <location>
        <begin position="490"/>
        <end position="509"/>
    </location>
</feature>
<evidence type="ECO:0000256" key="1">
    <source>
        <dbReference type="SAM" id="MobiDB-lite"/>
    </source>
</evidence>
<evidence type="ECO:0000313" key="3">
    <source>
        <dbReference type="Proteomes" id="UP000050863"/>
    </source>
</evidence>